<dbReference type="AlphaFoldDB" id="X7EAJ1"/>
<dbReference type="InterPro" id="IPR029044">
    <property type="entry name" value="Nucleotide-diphossugar_trans"/>
</dbReference>
<organism evidence="1 2">
    <name type="scientific">Roseivivax halodurans JCM 10272</name>
    <dbReference type="NCBI Taxonomy" id="1449350"/>
    <lineage>
        <taxon>Bacteria</taxon>
        <taxon>Pseudomonadati</taxon>
        <taxon>Pseudomonadota</taxon>
        <taxon>Alphaproteobacteria</taxon>
        <taxon>Rhodobacterales</taxon>
        <taxon>Roseobacteraceae</taxon>
        <taxon>Roseivivax</taxon>
    </lineage>
</organism>
<dbReference type="OrthoDB" id="581285at2"/>
<sequence length="358" mass="40594">MLDTPPSPPEFTVCIAEDRVSCETGIRLLVASLIRHCGPVPIQLFAPNATDALRHWVSSHETITLHTERLDGDWRKFGVKPFALLELLKRGHNDLLWIDSDIILRRDVRPLFAGIDSKTVVISEEALNAFHADPDGLRARLWELKVHRTFSFGLNSGVLRVTQQHRALLEAWRDLLRDPAYVAAQDKPWDQRPIHLLGDQEVLNALLCSDHFKDCGVLVLRRGEHIIQYFGNHGYTLAERWRNFRNGDPYFVHAMGAKPWWSGGATERRGIGERYKSIYAELSPYALVARDYGTEMDDKAWLRGRTGLSKLLSALGFGRLPLHGLPIALVSDTVRLTKAIIQGDSDTLLRMRYGVPRK</sequence>
<evidence type="ECO:0000313" key="1">
    <source>
        <dbReference type="EMBL" id="ETX12932.1"/>
    </source>
</evidence>
<dbReference type="SUPFAM" id="SSF53448">
    <property type="entry name" value="Nucleotide-diphospho-sugar transferases"/>
    <property type="match status" value="1"/>
</dbReference>
<dbReference type="Proteomes" id="UP000022447">
    <property type="component" value="Unassembled WGS sequence"/>
</dbReference>
<protein>
    <submittedName>
        <fullName evidence="1">Uncharacterized protein</fullName>
    </submittedName>
</protein>
<dbReference type="RefSeq" id="WP_037266371.1">
    <property type="nucleotide sequence ID" value="NZ_JALZ01000044.1"/>
</dbReference>
<comment type="caution">
    <text evidence="1">The sequence shown here is derived from an EMBL/GenBank/DDBJ whole genome shotgun (WGS) entry which is preliminary data.</text>
</comment>
<accession>X7EAJ1</accession>
<name>X7EAJ1_9RHOB</name>
<dbReference type="STRING" id="1449350.OCH239_15240"/>
<evidence type="ECO:0000313" key="2">
    <source>
        <dbReference type="Proteomes" id="UP000022447"/>
    </source>
</evidence>
<reference evidence="1 2" key="1">
    <citation type="submission" date="2014-01" db="EMBL/GenBank/DDBJ databases">
        <title>Roseivivax halodurans JCM 10272 Genome Sequencing.</title>
        <authorList>
            <person name="Lai Q."/>
            <person name="Li G."/>
            <person name="Shao Z."/>
        </authorList>
    </citation>
    <scope>NUCLEOTIDE SEQUENCE [LARGE SCALE GENOMIC DNA]</scope>
    <source>
        <strain evidence="1 2">JCM 10272</strain>
    </source>
</reference>
<proteinExistence type="predicted"/>
<dbReference type="Gene3D" id="3.90.550.10">
    <property type="entry name" value="Spore Coat Polysaccharide Biosynthesis Protein SpsA, Chain A"/>
    <property type="match status" value="1"/>
</dbReference>
<keyword evidence="2" id="KW-1185">Reference proteome</keyword>
<dbReference type="EMBL" id="JALZ01000044">
    <property type="protein sequence ID" value="ETX12932.1"/>
    <property type="molecule type" value="Genomic_DNA"/>
</dbReference>
<gene>
    <name evidence="1" type="ORF">OCH239_15240</name>
</gene>